<evidence type="ECO:0000313" key="8">
    <source>
        <dbReference type="Proteomes" id="UP001246372"/>
    </source>
</evidence>
<evidence type="ECO:0000259" key="6">
    <source>
        <dbReference type="PROSITE" id="PS52015"/>
    </source>
</evidence>
<proteinExistence type="predicted"/>
<name>A0ABU3PDU5_9BURK</name>
<evidence type="ECO:0000256" key="1">
    <source>
        <dbReference type="ARBA" id="ARBA00004167"/>
    </source>
</evidence>
<evidence type="ECO:0000256" key="2">
    <source>
        <dbReference type="ARBA" id="ARBA00022692"/>
    </source>
</evidence>
<keyword evidence="8" id="KW-1185">Reference proteome</keyword>
<gene>
    <name evidence="7" type="ORF">RQP53_15945</name>
</gene>
<dbReference type="Pfam" id="PF03544">
    <property type="entry name" value="TonB_C"/>
    <property type="match status" value="1"/>
</dbReference>
<keyword evidence="2" id="KW-0812">Transmembrane</keyword>
<dbReference type="InterPro" id="IPR006260">
    <property type="entry name" value="TonB/TolA_C"/>
</dbReference>
<sequence>MTDAERAKRDADKVFQWIKFHADKSPRPGSAAAAPAPAPAPAARPVTKTAATPRANNEVNQAAALSRDSTVRETVVAAEPAPQPEAAPVQQAKVEAAPAPATAAAPAPAPAPAAQLLAVAPQATPQAPRVDPVPEAEVPLRLISRVEPEIPRQLINSLRTGRVLVRFVVQPDGRVTKAEPVETSNKKLSQSAVAAVQQWRFAAIPKAREATVEVGFSVE</sequence>
<comment type="subcellular location">
    <subcellularLocation>
        <location evidence="1">Membrane</location>
        <topology evidence="1">Single-pass membrane protein</topology>
    </subcellularLocation>
</comment>
<organism evidence="7 8">
    <name type="scientific">Roseateles aquae</name>
    <dbReference type="NCBI Taxonomy" id="3077235"/>
    <lineage>
        <taxon>Bacteria</taxon>
        <taxon>Pseudomonadati</taxon>
        <taxon>Pseudomonadota</taxon>
        <taxon>Betaproteobacteria</taxon>
        <taxon>Burkholderiales</taxon>
        <taxon>Sphaerotilaceae</taxon>
        <taxon>Roseateles</taxon>
    </lineage>
</organism>
<dbReference type="SUPFAM" id="SSF74653">
    <property type="entry name" value="TolA/TonB C-terminal domain"/>
    <property type="match status" value="1"/>
</dbReference>
<keyword evidence="4" id="KW-0472">Membrane</keyword>
<dbReference type="EMBL" id="JAVXZY010000006">
    <property type="protein sequence ID" value="MDT9000769.1"/>
    <property type="molecule type" value="Genomic_DNA"/>
</dbReference>
<feature type="compositionally biased region" description="Low complexity" evidence="5">
    <location>
        <begin position="75"/>
        <end position="108"/>
    </location>
</feature>
<dbReference type="Gene3D" id="3.30.2420.10">
    <property type="entry name" value="TonB"/>
    <property type="match status" value="1"/>
</dbReference>
<dbReference type="RefSeq" id="WP_315651651.1">
    <property type="nucleotide sequence ID" value="NZ_JAVXZY010000006.1"/>
</dbReference>
<feature type="compositionally biased region" description="Low complexity" evidence="5">
    <location>
        <begin position="43"/>
        <end position="55"/>
    </location>
</feature>
<evidence type="ECO:0000256" key="5">
    <source>
        <dbReference type="SAM" id="MobiDB-lite"/>
    </source>
</evidence>
<dbReference type="NCBIfam" id="TIGR01352">
    <property type="entry name" value="tonB_Cterm"/>
    <property type="match status" value="1"/>
</dbReference>
<dbReference type="Proteomes" id="UP001246372">
    <property type="component" value="Unassembled WGS sequence"/>
</dbReference>
<comment type="caution">
    <text evidence="7">The sequence shown here is derived from an EMBL/GenBank/DDBJ whole genome shotgun (WGS) entry which is preliminary data.</text>
</comment>
<dbReference type="PROSITE" id="PS52015">
    <property type="entry name" value="TONB_CTD"/>
    <property type="match status" value="1"/>
</dbReference>
<evidence type="ECO:0000313" key="7">
    <source>
        <dbReference type="EMBL" id="MDT9000769.1"/>
    </source>
</evidence>
<dbReference type="InterPro" id="IPR037682">
    <property type="entry name" value="TonB_C"/>
</dbReference>
<evidence type="ECO:0000256" key="3">
    <source>
        <dbReference type="ARBA" id="ARBA00022989"/>
    </source>
</evidence>
<feature type="domain" description="TonB C-terminal" evidence="6">
    <location>
        <begin position="135"/>
        <end position="219"/>
    </location>
</feature>
<accession>A0ABU3PDU5</accession>
<keyword evidence="3" id="KW-1133">Transmembrane helix</keyword>
<reference evidence="7" key="1">
    <citation type="submission" date="2023-09" db="EMBL/GenBank/DDBJ databases">
        <title>Paucibacter sp. APW11 Genome sequencing and assembly.</title>
        <authorList>
            <person name="Kim I."/>
        </authorList>
    </citation>
    <scope>NUCLEOTIDE SEQUENCE</scope>
    <source>
        <strain evidence="7">APW11</strain>
    </source>
</reference>
<evidence type="ECO:0000256" key="4">
    <source>
        <dbReference type="ARBA" id="ARBA00023136"/>
    </source>
</evidence>
<feature type="region of interest" description="Disordered" evidence="5">
    <location>
        <begin position="21"/>
        <end position="108"/>
    </location>
</feature>
<protein>
    <submittedName>
        <fullName evidence="7">TonB family protein</fullName>
    </submittedName>
</protein>